<gene>
    <name evidence="5" type="ORF">DdX_19593</name>
</gene>
<comment type="caution">
    <text evidence="5">The sequence shown here is derived from an EMBL/GenBank/DDBJ whole genome shotgun (WGS) entry which is preliminary data.</text>
</comment>
<protein>
    <recommendedName>
        <fullName evidence="4">HTH CENPB-type domain-containing protein</fullName>
    </recommendedName>
</protein>
<dbReference type="Proteomes" id="UP001201812">
    <property type="component" value="Unassembled WGS sequence"/>
</dbReference>
<keyword evidence="1" id="KW-0238">DNA-binding</keyword>
<evidence type="ECO:0000313" key="5">
    <source>
        <dbReference type="EMBL" id="KAI1695403.1"/>
    </source>
</evidence>
<dbReference type="Gene3D" id="1.10.10.60">
    <property type="entry name" value="Homeodomain-like"/>
    <property type="match status" value="1"/>
</dbReference>
<dbReference type="AlphaFoldDB" id="A0AAD4MIK4"/>
<feature type="region of interest" description="Disordered" evidence="3">
    <location>
        <begin position="1"/>
        <end position="23"/>
    </location>
</feature>
<evidence type="ECO:0000259" key="4">
    <source>
        <dbReference type="Pfam" id="PF03221"/>
    </source>
</evidence>
<evidence type="ECO:0000256" key="3">
    <source>
        <dbReference type="SAM" id="MobiDB-lite"/>
    </source>
</evidence>
<evidence type="ECO:0000256" key="1">
    <source>
        <dbReference type="ARBA" id="ARBA00023125"/>
    </source>
</evidence>
<organism evidence="5 6">
    <name type="scientific">Ditylenchus destructor</name>
    <dbReference type="NCBI Taxonomy" id="166010"/>
    <lineage>
        <taxon>Eukaryota</taxon>
        <taxon>Metazoa</taxon>
        <taxon>Ecdysozoa</taxon>
        <taxon>Nematoda</taxon>
        <taxon>Chromadorea</taxon>
        <taxon>Rhabditida</taxon>
        <taxon>Tylenchina</taxon>
        <taxon>Tylenchomorpha</taxon>
        <taxon>Sphaerularioidea</taxon>
        <taxon>Anguinidae</taxon>
        <taxon>Anguininae</taxon>
        <taxon>Ditylenchus</taxon>
    </lineage>
</organism>
<sequence>MNLRSLEQSKSSSRDGKSKRKLGCGRKVSYENLDNDLAKWVRQRRKEKKKVSRRIIKLQAESSFNGSEDDLIHCFKEAGPVPEGRKLLEDARAGINDEPLQIEDEEFEVEEDTMIVIKLSNSMI</sequence>
<accession>A0AAD4MIK4</accession>
<dbReference type="GO" id="GO:0003677">
    <property type="term" value="F:DNA binding"/>
    <property type="evidence" value="ECO:0007669"/>
    <property type="project" value="UniProtKB-KW"/>
</dbReference>
<reference evidence="5" key="1">
    <citation type="submission" date="2022-01" db="EMBL/GenBank/DDBJ databases">
        <title>Genome Sequence Resource for Two Populations of Ditylenchus destructor, the Migratory Endoparasitic Phytonematode.</title>
        <authorList>
            <person name="Zhang H."/>
            <person name="Lin R."/>
            <person name="Xie B."/>
        </authorList>
    </citation>
    <scope>NUCLEOTIDE SEQUENCE</scope>
    <source>
        <strain evidence="5">BazhouSP</strain>
    </source>
</reference>
<dbReference type="Pfam" id="PF03221">
    <property type="entry name" value="HTH_Tnp_Tc5"/>
    <property type="match status" value="1"/>
</dbReference>
<feature type="coiled-coil region" evidence="2">
    <location>
        <begin position="30"/>
        <end position="61"/>
    </location>
</feature>
<feature type="domain" description="HTH CENPB-type" evidence="4">
    <location>
        <begin position="30"/>
        <end position="62"/>
    </location>
</feature>
<keyword evidence="2" id="KW-0175">Coiled coil</keyword>
<keyword evidence="6" id="KW-1185">Reference proteome</keyword>
<dbReference type="EMBL" id="JAKKPZ010000406">
    <property type="protein sequence ID" value="KAI1695403.1"/>
    <property type="molecule type" value="Genomic_DNA"/>
</dbReference>
<proteinExistence type="predicted"/>
<evidence type="ECO:0000313" key="6">
    <source>
        <dbReference type="Proteomes" id="UP001201812"/>
    </source>
</evidence>
<evidence type="ECO:0000256" key="2">
    <source>
        <dbReference type="SAM" id="Coils"/>
    </source>
</evidence>
<dbReference type="InterPro" id="IPR006600">
    <property type="entry name" value="HTH_CenpB_DNA-bd_dom"/>
</dbReference>
<name>A0AAD4MIK4_9BILA</name>